<protein>
    <submittedName>
        <fullName evidence="2">Selenide, water dikinase</fullName>
    </submittedName>
</protein>
<keyword evidence="2" id="KW-0418">Kinase</keyword>
<proteinExistence type="predicted"/>
<evidence type="ECO:0000313" key="2">
    <source>
        <dbReference type="EMBL" id="KUK81708.1"/>
    </source>
</evidence>
<dbReference type="InterPro" id="IPR010918">
    <property type="entry name" value="PurM-like_C_dom"/>
</dbReference>
<dbReference type="AlphaFoldDB" id="A0A101HRH0"/>
<feature type="non-terminal residue" evidence="2">
    <location>
        <position position="1"/>
    </location>
</feature>
<keyword evidence="2" id="KW-0808">Transferase</keyword>
<gene>
    <name evidence="2" type="ORF">XD97_0588</name>
</gene>
<dbReference type="GO" id="GO:0016301">
    <property type="term" value="F:kinase activity"/>
    <property type="evidence" value="ECO:0007669"/>
    <property type="project" value="UniProtKB-KW"/>
</dbReference>
<dbReference type="Pfam" id="PF02769">
    <property type="entry name" value="AIRS_C"/>
    <property type="match status" value="1"/>
</dbReference>
<organism evidence="2 3">
    <name type="scientific">Pelotomaculum thermopropionicum</name>
    <dbReference type="NCBI Taxonomy" id="110500"/>
    <lineage>
        <taxon>Bacteria</taxon>
        <taxon>Bacillati</taxon>
        <taxon>Bacillota</taxon>
        <taxon>Clostridia</taxon>
        <taxon>Eubacteriales</taxon>
        <taxon>Desulfotomaculaceae</taxon>
        <taxon>Pelotomaculum</taxon>
    </lineage>
</organism>
<evidence type="ECO:0000313" key="3">
    <source>
        <dbReference type="Proteomes" id="UP000054705"/>
    </source>
</evidence>
<dbReference type="InterPro" id="IPR036676">
    <property type="entry name" value="PurM-like_C_sf"/>
</dbReference>
<name>A0A101HRH0_9FIRM</name>
<dbReference type="SUPFAM" id="SSF56042">
    <property type="entry name" value="PurM C-terminal domain-like"/>
    <property type="match status" value="1"/>
</dbReference>
<dbReference type="Gene3D" id="3.90.650.10">
    <property type="entry name" value="PurM-like C-terminal domain"/>
    <property type="match status" value="1"/>
</dbReference>
<reference evidence="3" key="1">
    <citation type="journal article" date="2015" name="MBio">
        <title>Genome-Resolved Metagenomic Analysis Reveals Roles for Candidate Phyla and Other Microbial Community Members in Biogeochemical Transformations in Oil Reservoirs.</title>
        <authorList>
            <person name="Hu P."/>
            <person name="Tom L."/>
            <person name="Singh A."/>
            <person name="Thomas B.C."/>
            <person name="Baker B.J."/>
            <person name="Piceno Y.M."/>
            <person name="Andersen G.L."/>
            <person name="Banfield J.F."/>
        </authorList>
    </citation>
    <scope>NUCLEOTIDE SEQUENCE [LARGE SCALE GENOMIC DNA]</scope>
</reference>
<dbReference type="Proteomes" id="UP000054705">
    <property type="component" value="Unassembled WGS sequence"/>
</dbReference>
<evidence type="ECO:0000259" key="1">
    <source>
        <dbReference type="Pfam" id="PF02769"/>
    </source>
</evidence>
<dbReference type="EMBL" id="LGGS01000134">
    <property type="protein sequence ID" value="KUK81708.1"/>
    <property type="molecule type" value="Genomic_DNA"/>
</dbReference>
<comment type="caution">
    <text evidence="2">The sequence shown here is derived from an EMBL/GenBank/DDBJ whole genome shotgun (WGS) entry which is preliminary data.</text>
</comment>
<sequence length="79" mass="8401">AGAYRNLQYLSDKLRWDKDIEEVDKLVLADPQTSGGLLMAVPGDKAETVAAALRAAGINGNIIGEVTASAEPLIYVERS</sequence>
<feature type="domain" description="PurM-like C-terminal" evidence="1">
    <location>
        <begin position="32"/>
        <end position="71"/>
    </location>
</feature>
<accession>A0A101HRH0</accession>